<comment type="caution">
    <text evidence="8">The sequence shown here is derived from an EMBL/GenBank/DDBJ whole genome shotgun (WGS) entry which is preliminary data.</text>
</comment>
<comment type="function">
    <text evidence="7">Provides the (R)-glutamate required for cell wall biosynthesis.</text>
</comment>
<comment type="similarity">
    <text evidence="7">Belongs to the aspartate/glutamate racemases family.</text>
</comment>
<keyword evidence="9" id="KW-1185">Reference proteome</keyword>
<evidence type="ECO:0000256" key="4">
    <source>
        <dbReference type="ARBA" id="ARBA00022984"/>
    </source>
</evidence>
<evidence type="ECO:0000256" key="3">
    <source>
        <dbReference type="ARBA" id="ARBA00022960"/>
    </source>
</evidence>
<dbReference type="PANTHER" id="PTHR21198">
    <property type="entry name" value="GLUTAMATE RACEMASE"/>
    <property type="match status" value="1"/>
</dbReference>
<organism evidence="8 9">
    <name type="scientific">Sphingobium xenophagum</name>
    <dbReference type="NCBI Taxonomy" id="121428"/>
    <lineage>
        <taxon>Bacteria</taxon>
        <taxon>Pseudomonadati</taxon>
        <taxon>Pseudomonadota</taxon>
        <taxon>Alphaproteobacteria</taxon>
        <taxon>Sphingomonadales</taxon>
        <taxon>Sphingomonadaceae</taxon>
        <taxon>Sphingobium</taxon>
    </lineage>
</organism>
<feature type="active site" description="Proton donor/acceptor" evidence="7">
    <location>
        <position position="225"/>
    </location>
</feature>
<gene>
    <name evidence="7" type="primary">murI</name>
    <name evidence="8" type="ORF">J2W40_001346</name>
</gene>
<sequence>MISPIEGKRDHSVTNDASNGCVDTLARSRDMVGIMTVASSAPILFFDSGVGGLSILGPARALIPTAPVIYAADSAGFPYGTKSEAEIAARVPALLGRLVERYRPRLAVIACNTASTIALQHVRAALDIPVVGTVPAIKPAALASKTRVFGVLGTAATVRQPYVDRLAAEHGADCIMLRHGSAALVELAEAKLRGEPLDPAIARIALAGLTEQPGGDRMDVVALACTHFPLVEAELAAAAPPPLTFVHGGDGIARRIAFLTQGQRWPDAPPPGIAVFTRIDDKVRALAPALARYGLDRIELL</sequence>
<evidence type="ECO:0000256" key="5">
    <source>
        <dbReference type="ARBA" id="ARBA00023235"/>
    </source>
</evidence>
<dbReference type="EC" id="5.1.1.3" evidence="2 7"/>
<feature type="binding site" evidence="7">
    <location>
        <begin position="79"/>
        <end position="80"/>
    </location>
    <ligand>
        <name>substrate</name>
    </ligand>
</feature>
<comment type="pathway">
    <text evidence="7">Cell wall biogenesis; peptidoglycan biosynthesis.</text>
</comment>
<keyword evidence="6 7" id="KW-0961">Cell wall biogenesis/degradation</keyword>
<evidence type="ECO:0000256" key="7">
    <source>
        <dbReference type="HAMAP-Rule" id="MF_00258"/>
    </source>
</evidence>
<feature type="binding site" evidence="7">
    <location>
        <begin position="47"/>
        <end position="48"/>
    </location>
    <ligand>
        <name>substrate</name>
    </ligand>
</feature>
<keyword evidence="8" id="KW-0560">Oxidoreductase</keyword>
<evidence type="ECO:0000256" key="2">
    <source>
        <dbReference type="ARBA" id="ARBA00013090"/>
    </source>
</evidence>
<dbReference type="PANTHER" id="PTHR21198:SF2">
    <property type="entry name" value="GLUTAMATE RACEMASE"/>
    <property type="match status" value="1"/>
</dbReference>
<accession>A0ABU1WZ31</accession>
<dbReference type="PROSITE" id="PS00923">
    <property type="entry name" value="ASP_GLU_RACEMASE_1"/>
    <property type="match status" value="1"/>
</dbReference>
<dbReference type="EMBL" id="JAVDWV010000005">
    <property type="protein sequence ID" value="MDR7154534.1"/>
    <property type="molecule type" value="Genomic_DNA"/>
</dbReference>
<proteinExistence type="inferred from homology"/>
<dbReference type="InterPro" id="IPR004391">
    <property type="entry name" value="Glu_race"/>
</dbReference>
<dbReference type="InterPro" id="IPR001920">
    <property type="entry name" value="Asp/Glu_race"/>
</dbReference>
<evidence type="ECO:0000256" key="1">
    <source>
        <dbReference type="ARBA" id="ARBA00001602"/>
    </source>
</evidence>
<feature type="binding site" evidence="7">
    <location>
        <begin position="112"/>
        <end position="113"/>
    </location>
    <ligand>
        <name>substrate</name>
    </ligand>
</feature>
<dbReference type="HAMAP" id="MF_00258">
    <property type="entry name" value="Glu_racemase"/>
    <property type="match status" value="1"/>
</dbReference>
<comment type="catalytic activity">
    <reaction evidence="1 7">
        <text>L-glutamate = D-glutamate</text>
        <dbReference type="Rhea" id="RHEA:12813"/>
        <dbReference type="ChEBI" id="CHEBI:29985"/>
        <dbReference type="ChEBI" id="CHEBI:29986"/>
        <dbReference type="EC" id="5.1.1.3"/>
    </reaction>
</comment>
<reference evidence="8 9" key="1">
    <citation type="submission" date="2023-07" db="EMBL/GenBank/DDBJ databases">
        <title>Sorghum-associated microbial communities from plants grown in Nebraska, USA.</title>
        <authorList>
            <person name="Schachtman D."/>
        </authorList>
    </citation>
    <scope>NUCLEOTIDE SEQUENCE [LARGE SCALE GENOMIC DNA]</scope>
    <source>
        <strain evidence="8 9">4256</strain>
    </source>
</reference>
<dbReference type="InterPro" id="IPR018187">
    <property type="entry name" value="Asp/Glu_racemase_AS_1"/>
</dbReference>
<evidence type="ECO:0000256" key="6">
    <source>
        <dbReference type="ARBA" id="ARBA00023316"/>
    </source>
</evidence>
<dbReference type="GO" id="GO:0016491">
    <property type="term" value="F:oxidoreductase activity"/>
    <property type="evidence" value="ECO:0007669"/>
    <property type="project" value="UniProtKB-KW"/>
</dbReference>
<dbReference type="NCBIfam" id="TIGR00067">
    <property type="entry name" value="glut_race"/>
    <property type="match status" value="1"/>
</dbReference>
<keyword evidence="3 7" id="KW-0133">Cell shape</keyword>
<dbReference type="SUPFAM" id="SSF53681">
    <property type="entry name" value="Aspartate/glutamate racemase"/>
    <property type="match status" value="2"/>
</dbReference>
<name>A0ABU1WZ31_SPHXE</name>
<dbReference type="Proteomes" id="UP001267638">
    <property type="component" value="Unassembled WGS sequence"/>
</dbReference>
<feature type="active site" description="Proton donor/acceptor" evidence="7">
    <location>
        <position position="111"/>
    </location>
</feature>
<dbReference type="InterPro" id="IPR015942">
    <property type="entry name" value="Asp/Glu/hydantoin_racemase"/>
</dbReference>
<keyword evidence="5 7" id="KW-0413">Isomerase</keyword>
<protein>
    <recommendedName>
        <fullName evidence="2 7">Glutamate racemase</fullName>
        <ecNumber evidence="2 7">5.1.1.3</ecNumber>
    </recommendedName>
</protein>
<evidence type="ECO:0000313" key="9">
    <source>
        <dbReference type="Proteomes" id="UP001267638"/>
    </source>
</evidence>
<feature type="binding site" evidence="7">
    <location>
        <begin position="226"/>
        <end position="227"/>
    </location>
    <ligand>
        <name>substrate</name>
    </ligand>
</feature>
<evidence type="ECO:0000313" key="8">
    <source>
        <dbReference type="EMBL" id="MDR7154534.1"/>
    </source>
</evidence>
<dbReference type="Pfam" id="PF01177">
    <property type="entry name" value="Asp_Glu_race"/>
    <property type="match status" value="1"/>
</dbReference>
<keyword evidence="4 7" id="KW-0573">Peptidoglycan synthesis</keyword>
<dbReference type="GO" id="GO:0008881">
    <property type="term" value="F:glutamate racemase activity"/>
    <property type="evidence" value="ECO:0007669"/>
    <property type="project" value="UniProtKB-EC"/>
</dbReference>
<dbReference type="Gene3D" id="3.40.50.1860">
    <property type="match status" value="2"/>
</dbReference>